<organism evidence="2 3">
    <name type="scientific">Ornithobacterium rhinotracheale</name>
    <dbReference type="NCBI Taxonomy" id="28251"/>
    <lineage>
        <taxon>Bacteria</taxon>
        <taxon>Pseudomonadati</taxon>
        <taxon>Bacteroidota</taxon>
        <taxon>Flavobacteriia</taxon>
        <taxon>Flavobacteriales</taxon>
        <taxon>Weeksellaceae</taxon>
        <taxon>Ornithobacterium</taxon>
    </lineage>
</organism>
<dbReference type="OrthoDB" id="787791at2"/>
<protein>
    <recommendedName>
        <fullName evidence="1">DUF7738 domain-containing protein</fullName>
    </recommendedName>
</protein>
<proteinExistence type="predicted"/>
<name>A0A410JRI4_ORNRH</name>
<dbReference type="Pfam" id="PF24880">
    <property type="entry name" value="DUF7738"/>
    <property type="match status" value="1"/>
</dbReference>
<dbReference type="InterPro" id="IPR056640">
    <property type="entry name" value="DUF7738"/>
</dbReference>
<reference evidence="2 3" key="1">
    <citation type="submission" date="2019-01" db="EMBL/GenBank/DDBJ databases">
        <title>Whole Genome of Ornithobacterium rhinotracheale FARPER-174b.</title>
        <authorList>
            <person name="Tataje-Lavanda L.A."/>
            <person name="Montalvan A."/>
            <person name="Montesinos R."/>
            <person name="Zimic M."/>
            <person name="Fernandez-Sanchez M."/>
            <person name="Fernandez-Diaz M."/>
        </authorList>
    </citation>
    <scope>NUCLEOTIDE SEQUENCE [LARGE SCALE GENOMIC DNA]</scope>
    <source>
        <strain evidence="2 3">FARPER-174b</strain>
    </source>
</reference>
<dbReference type="RefSeq" id="WP_128501240.1">
    <property type="nucleotide sequence ID" value="NZ_CP035107.1"/>
</dbReference>
<evidence type="ECO:0000313" key="2">
    <source>
        <dbReference type="EMBL" id="QAR30765.1"/>
    </source>
</evidence>
<sequence length="239" mass="27603">MKKESIDVSQAIIKVDSCGLSYKGHKLELGVPISEWEKVLGKPSRDTDLAFVWDDLGIAIDDWQNRDGKVTAVYIFFLNLDSPEANEGLLNYASDWVKFDEKKYRNGRVPMTEERINEIREESSPKNYIYPFKVYEGVVNLQGYPVKSGMKVEEINKYREKLPGEYTKFGYIDQDIDGVNDSGVTTKTFGGDYRAPGYECKDGRLQYFELTYTATGSLEYLKIGYESKEEYQNRKEFRE</sequence>
<dbReference type="Proteomes" id="UP000287701">
    <property type="component" value="Chromosome"/>
</dbReference>
<dbReference type="EMBL" id="CP035107">
    <property type="protein sequence ID" value="QAR30765.1"/>
    <property type="molecule type" value="Genomic_DNA"/>
</dbReference>
<dbReference type="AlphaFoldDB" id="A0A410JRI4"/>
<accession>A0A410JRI4</accession>
<gene>
    <name evidence="2" type="ORF">EQP59_05140</name>
</gene>
<feature type="domain" description="DUF7738" evidence="1">
    <location>
        <begin position="13"/>
        <end position="156"/>
    </location>
</feature>
<evidence type="ECO:0000313" key="3">
    <source>
        <dbReference type="Proteomes" id="UP000287701"/>
    </source>
</evidence>
<evidence type="ECO:0000259" key="1">
    <source>
        <dbReference type="Pfam" id="PF24880"/>
    </source>
</evidence>